<dbReference type="AlphaFoldDB" id="A0A2A2SG01"/>
<evidence type="ECO:0000256" key="1">
    <source>
        <dbReference type="SAM" id="Phobius"/>
    </source>
</evidence>
<feature type="transmembrane region" description="Helical" evidence="1">
    <location>
        <begin position="245"/>
        <end position="264"/>
    </location>
</feature>
<keyword evidence="1" id="KW-0812">Transmembrane</keyword>
<reference evidence="3" key="1">
    <citation type="submission" date="2017-09" db="EMBL/GenBank/DDBJ databases">
        <authorList>
            <person name="Feng G."/>
            <person name="Zhu H."/>
        </authorList>
    </citation>
    <scope>NUCLEOTIDE SEQUENCE [LARGE SCALE GENOMIC DNA]</scope>
    <source>
        <strain evidence="3">1PNM-20</strain>
    </source>
</reference>
<proteinExistence type="predicted"/>
<sequence length="362" mass="39894">MSGEIAAAGDMMTGALTARAVEPHAGEAHGPGGALCLNCGTKLIGEHCHRCGQSGHVHRTVGAIGHELAHGVLHFEGKIWRTLPMLAFRPGELTRRYVAGERARFVSPLALFLFSVFLMFAVMSNIPGLGAGDADKTIASADFDEARAKLAEERLNTQATLKRHSNDLTEERRKTQPDVERVAKLEKRIVELRANEQRILNAQRFLPPPDAAAADPDKANSWLEQRVRQAQENPKLLAYKMKTSAYKYSWALIPISLPFIWLLFPFRRDVGLYDHAVFATYSLSFMSILVVVLSLLAAIGAPDGLLVGAAMLIPPFHLYQQLKGAYRLTRAGALWRTGWMIVFATFTSTLFTIMLAVMGTLD</sequence>
<feature type="transmembrane region" description="Helical" evidence="1">
    <location>
        <begin position="276"/>
        <end position="299"/>
    </location>
</feature>
<keyword evidence="1" id="KW-1133">Transmembrane helix</keyword>
<evidence type="ECO:0008006" key="4">
    <source>
        <dbReference type="Google" id="ProtNLM"/>
    </source>
</evidence>
<comment type="caution">
    <text evidence="2">The sequence shown here is derived from an EMBL/GenBank/DDBJ whole genome shotgun (WGS) entry which is preliminary data.</text>
</comment>
<keyword evidence="3" id="KW-1185">Reference proteome</keyword>
<evidence type="ECO:0000313" key="3">
    <source>
        <dbReference type="Proteomes" id="UP000218151"/>
    </source>
</evidence>
<organism evidence="2 3">
    <name type="scientific">Sphingomonas lenta</name>
    <dbReference type="NCBI Taxonomy" id="1141887"/>
    <lineage>
        <taxon>Bacteria</taxon>
        <taxon>Pseudomonadati</taxon>
        <taxon>Pseudomonadota</taxon>
        <taxon>Alphaproteobacteria</taxon>
        <taxon>Sphingomonadales</taxon>
        <taxon>Sphingomonadaceae</taxon>
        <taxon>Sphingomonas</taxon>
    </lineage>
</organism>
<dbReference type="EMBL" id="NSLI01000003">
    <property type="protein sequence ID" value="PAX08120.1"/>
    <property type="molecule type" value="Genomic_DNA"/>
</dbReference>
<protein>
    <recommendedName>
        <fullName evidence="4">DUF3667 domain-containing protein</fullName>
    </recommendedName>
</protein>
<keyword evidence="1" id="KW-0472">Membrane</keyword>
<dbReference type="Proteomes" id="UP000218151">
    <property type="component" value="Unassembled WGS sequence"/>
</dbReference>
<evidence type="ECO:0000313" key="2">
    <source>
        <dbReference type="EMBL" id="PAX08120.1"/>
    </source>
</evidence>
<dbReference type="RefSeq" id="WP_095998362.1">
    <property type="nucleotide sequence ID" value="NZ_NSLI01000003.1"/>
</dbReference>
<name>A0A2A2SG01_9SPHN</name>
<accession>A0A2A2SG01</accession>
<feature type="transmembrane region" description="Helical" evidence="1">
    <location>
        <begin position="305"/>
        <end position="322"/>
    </location>
</feature>
<feature type="transmembrane region" description="Helical" evidence="1">
    <location>
        <begin position="334"/>
        <end position="358"/>
    </location>
</feature>
<gene>
    <name evidence="2" type="ORF">CKY28_11075</name>
</gene>
<feature type="transmembrane region" description="Helical" evidence="1">
    <location>
        <begin position="105"/>
        <end position="126"/>
    </location>
</feature>
<dbReference type="InterPro" id="IPR022134">
    <property type="entry name" value="DUF3667"/>
</dbReference>
<dbReference type="OrthoDB" id="9111327at2"/>
<dbReference type="Pfam" id="PF12412">
    <property type="entry name" value="DUF3667"/>
    <property type="match status" value="1"/>
</dbReference>